<comment type="caution">
    <text evidence="1">The sequence shown here is derived from an EMBL/GenBank/DDBJ whole genome shotgun (WGS) entry which is preliminary data.</text>
</comment>
<dbReference type="EMBL" id="JADNRY010000057">
    <property type="protein sequence ID" value="KAF9068799.1"/>
    <property type="molecule type" value="Genomic_DNA"/>
</dbReference>
<sequence>MDGWTRKGGLPCILRHALPSNLPTRHSTQNSLPKAATTIFPTLLLLEIDYTF</sequence>
<accession>A0A9P5PT04</accession>
<gene>
    <name evidence="1" type="ORF">BDP27DRAFT_1265890</name>
</gene>
<protein>
    <submittedName>
        <fullName evidence="1">Uncharacterized protein</fullName>
    </submittedName>
</protein>
<dbReference type="Proteomes" id="UP000772434">
    <property type="component" value="Unassembled WGS sequence"/>
</dbReference>
<evidence type="ECO:0000313" key="2">
    <source>
        <dbReference type="Proteomes" id="UP000772434"/>
    </source>
</evidence>
<proteinExistence type="predicted"/>
<dbReference type="AlphaFoldDB" id="A0A9P5PT04"/>
<keyword evidence="2" id="KW-1185">Reference proteome</keyword>
<evidence type="ECO:0000313" key="1">
    <source>
        <dbReference type="EMBL" id="KAF9068799.1"/>
    </source>
</evidence>
<organism evidence="1 2">
    <name type="scientific">Rhodocollybia butyracea</name>
    <dbReference type="NCBI Taxonomy" id="206335"/>
    <lineage>
        <taxon>Eukaryota</taxon>
        <taxon>Fungi</taxon>
        <taxon>Dikarya</taxon>
        <taxon>Basidiomycota</taxon>
        <taxon>Agaricomycotina</taxon>
        <taxon>Agaricomycetes</taxon>
        <taxon>Agaricomycetidae</taxon>
        <taxon>Agaricales</taxon>
        <taxon>Marasmiineae</taxon>
        <taxon>Omphalotaceae</taxon>
        <taxon>Rhodocollybia</taxon>
    </lineage>
</organism>
<reference evidence="1" key="1">
    <citation type="submission" date="2020-11" db="EMBL/GenBank/DDBJ databases">
        <authorList>
            <consortium name="DOE Joint Genome Institute"/>
            <person name="Ahrendt S."/>
            <person name="Riley R."/>
            <person name="Andreopoulos W."/>
            <person name="Labutti K."/>
            <person name="Pangilinan J."/>
            <person name="Ruiz-Duenas F.J."/>
            <person name="Barrasa J.M."/>
            <person name="Sanchez-Garcia M."/>
            <person name="Camarero S."/>
            <person name="Miyauchi S."/>
            <person name="Serrano A."/>
            <person name="Linde D."/>
            <person name="Babiker R."/>
            <person name="Drula E."/>
            <person name="Ayuso-Fernandez I."/>
            <person name="Pacheco R."/>
            <person name="Padilla G."/>
            <person name="Ferreira P."/>
            <person name="Barriuso J."/>
            <person name="Kellner H."/>
            <person name="Castanera R."/>
            <person name="Alfaro M."/>
            <person name="Ramirez L."/>
            <person name="Pisabarro A.G."/>
            <person name="Kuo A."/>
            <person name="Tritt A."/>
            <person name="Lipzen A."/>
            <person name="He G."/>
            <person name="Yan M."/>
            <person name="Ng V."/>
            <person name="Cullen D."/>
            <person name="Martin F."/>
            <person name="Rosso M.-N."/>
            <person name="Henrissat B."/>
            <person name="Hibbett D."/>
            <person name="Martinez A.T."/>
            <person name="Grigoriev I.V."/>
        </authorList>
    </citation>
    <scope>NUCLEOTIDE SEQUENCE</scope>
    <source>
        <strain evidence="1">AH 40177</strain>
    </source>
</reference>
<name>A0A9P5PT04_9AGAR</name>